<protein>
    <submittedName>
        <fullName evidence="2">Uncharacterized protein</fullName>
    </submittedName>
</protein>
<gene>
    <name evidence="2" type="ORF">DPMN_191958</name>
</gene>
<proteinExistence type="predicted"/>
<reference evidence="2" key="2">
    <citation type="submission" date="2020-11" db="EMBL/GenBank/DDBJ databases">
        <authorList>
            <person name="McCartney M.A."/>
            <person name="Auch B."/>
            <person name="Kono T."/>
            <person name="Mallez S."/>
            <person name="Becker A."/>
            <person name="Gohl D.M."/>
            <person name="Silverstein K.A.T."/>
            <person name="Koren S."/>
            <person name="Bechman K.B."/>
            <person name="Herman A."/>
            <person name="Abrahante J.E."/>
            <person name="Garbe J."/>
        </authorList>
    </citation>
    <scope>NUCLEOTIDE SEQUENCE</scope>
    <source>
        <strain evidence="2">Duluth1</strain>
        <tissue evidence="2">Whole animal</tissue>
    </source>
</reference>
<evidence type="ECO:0000256" key="1">
    <source>
        <dbReference type="SAM" id="MobiDB-lite"/>
    </source>
</evidence>
<comment type="caution">
    <text evidence="2">The sequence shown here is derived from an EMBL/GenBank/DDBJ whole genome shotgun (WGS) entry which is preliminary data.</text>
</comment>
<feature type="compositionally biased region" description="Basic residues" evidence="1">
    <location>
        <begin position="1"/>
        <end position="17"/>
    </location>
</feature>
<evidence type="ECO:0000313" key="3">
    <source>
        <dbReference type="Proteomes" id="UP000828390"/>
    </source>
</evidence>
<sequence length="116" mass="12636">MRGRGARRKAVSQKRSRSISPDGNRLNEGDKANLIDFETLLKEAEIVSNALSTGIVPSEPLHVCVFTFQLQRPTQSTMPVAFDATTANAAMSNIRTVSDEIAAHIPDQCKQQIGRG</sequence>
<dbReference type="AlphaFoldDB" id="A0A9D4BD30"/>
<organism evidence="2 3">
    <name type="scientific">Dreissena polymorpha</name>
    <name type="common">Zebra mussel</name>
    <name type="synonym">Mytilus polymorpha</name>
    <dbReference type="NCBI Taxonomy" id="45954"/>
    <lineage>
        <taxon>Eukaryota</taxon>
        <taxon>Metazoa</taxon>
        <taxon>Spiralia</taxon>
        <taxon>Lophotrochozoa</taxon>
        <taxon>Mollusca</taxon>
        <taxon>Bivalvia</taxon>
        <taxon>Autobranchia</taxon>
        <taxon>Heteroconchia</taxon>
        <taxon>Euheterodonta</taxon>
        <taxon>Imparidentia</taxon>
        <taxon>Neoheterodontei</taxon>
        <taxon>Myida</taxon>
        <taxon>Dreissenoidea</taxon>
        <taxon>Dreissenidae</taxon>
        <taxon>Dreissena</taxon>
    </lineage>
</organism>
<dbReference type="Proteomes" id="UP000828390">
    <property type="component" value="Unassembled WGS sequence"/>
</dbReference>
<reference evidence="2" key="1">
    <citation type="journal article" date="2019" name="bioRxiv">
        <title>The Genome of the Zebra Mussel, Dreissena polymorpha: A Resource for Invasive Species Research.</title>
        <authorList>
            <person name="McCartney M.A."/>
            <person name="Auch B."/>
            <person name="Kono T."/>
            <person name="Mallez S."/>
            <person name="Zhang Y."/>
            <person name="Obille A."/>
            <person name="Becker A."/>
            <person name="Abrahante J.E."/>
            <person name="Garbe J."/>
            <person name="Badalamenti J.P."/>
            <person name="Herman A."/>
            <person name="Mangelson H."/>
            <person name="Liachko I."/>
            <person name="Sullivan S."/>
            <person name="Sone E.D."/>
            <person name="Koren S."/>
            <person name="Silverstein K.A.T."/>
            <person name="Beckman K.B."/>
            <person name="Gohl D.M."/>
        </authorList>
    </citation>
    <scope>NUCLEOTIDE SEQUENCE</scope>
    <source>
        <strain evidence="2">Duluth1</strain>
        <tissue evidence="2">Whole animal</tissue>
    </source>
</reference>
<dbReference type="EMBL" id="JAIWYP010000054">
    <property type="protein sequence ID" value="KAH3690758.1"/>
    <property type="molecule type" value="Genomic_DNA"/>
</dbReference>
<feature type="region of interest" description="Disordered" evidence="1">
    <location>
        <begin position="1"/>
        <end position="29"/>
    </location>
</feature>
<accession>A0A9D4BD30</accession>
<evidence type="ECO:0000313" key="2">
    <source>
        <dbReference type="EMBL" id="KAH3690758.1"/>
    </source>
</evidence>
<keyword evidence="3" id="KW-1185">Reference proteome</keyword>
<name>A0A9D4BD30_DREPO</name>